<reference evidence="1" key="1">
    <citation type="submission" date="2020-05" db="EMBL/GenBank/DDBJ databases">
        <authorList>
            <person name="Chiriac C."/>
            <person name="Salcher M."/>
            <person name="Ghai R."/>
            <person name="Kavagutti S V."/>
        </authorList>
    </citation>
    <scope>NUCLEOTIDE SEQUENCE</scope>
</reference>
<evidence type="ECO:0000313" key="1">
    <source>
        <dbReference type="EMBL" id="CAB4170229.1"/>
    </source>
</evidence>
<protein>
    <submittedName>
        <fullName evidence="1">Uncharacterized protein</fullName>
    </submittedName>
</protein>
<accession>A0A6J5PEF8</accession>
<name>A0A6J5PEF8_9CAUD</name>
<organism evidence="1">
    <name type="scientific">uncultured Caudovirales phage</name>
    <dbReference type="NCBI Taxonomy" id="2100421"/>
    <lineage>
        <taxon>Viruses</taxon>
        <taxon>Duplodnaviria</taxon>
        <taxon>Heunggongvirae</taxon>
        <taxon>Uroviricota</taxon>
        <taxon>Caudoviricetes</taxon>
        <taxon>Peduoviridae</taxon>
        <taxon>Maltschvirus</taxon>
        <taxon>Maltschvirus maltsch</taxon>
    </lineage>
</organism>
<dbReference type="EMBL" id="LR796852">
    <property type="protein sequence ID" value="CAB4170229.1"/>
    <property type="molecule type" value="Genomic_DNA"/>
</dbReference>
<sequence>MRTFVQLMKDIVFVDKGFITEARLDGRNVGEFNNCYLSTLEQFKQGVYRSLAHNTSTIVLKTKCGCTRFEENETPHNFRVPLLSRHVSWVAQDKFDPSQTFKTREFKYRGELDKATGCRVFEEME</sequence>
<proteinExistence type="predicted"/>
<gene>
    <name evidence="1" type="ORF">UFOVP901_59</name>
</gene>